<dbReference type="VEuPathDB" id="VectorBase:AMIN001071"/>
<feature type="chain" id="PRO_5008140210" evidence="1">
    <location>
        <begin position="20"/>
        <end position="385"/>
    </location>
</feature>
<organism evidence="2 3">
    <name type="scientific">Anopheles minimus</name>
    <dbReference type="NCBI Taxonomy" id="112268"/>
    <lineage>
        <taxon>Eukaryota</taxon>
        <taxon>Metazoa</taxon>
        <taxon>Ecdysozoa</taxon>
        <taxon>Arthropoda</taxon>
        <taxon>Hexapoda</taxon>
        <taxon>Insecta</taxon>
        <taxon>Pterygota</taxon>
        <taxon>Neoptera</taxon>
        <taxon>Endopterygota</taxon>
        <taxon>Diptera</taxon>
        <taxon>Nematocera</taxon>
        <taxon>Culicoidea</taxon>
        <taxon>Culicidae</taxon>
        <taxon>Anophelinae</taxon>
        <taxon>Anopheles</taxon>
    </lineage>
</organism>
<protein>
    <submittedName>
        <fullName evidence="2">Uncharacterized protein</fullName>
    </submittedName>
</protein>
<keyword evidence="3" id="KW-1185">Reference proteome</keyword>
<keyword evidence="1" id="KW-0732">Signal</keyword>
<dbReference type="Proteomes" id="UP000075920">
    <property type="component" value="Unassembled WGS sequence"/>
</dbReference>
<dbReference type="STRING" id="112268.A0A182VSN1"/>
<sequence length="385" mass="41885">MQILKVLLVVVLWVNLTTGLFFTKKKVHVHHPPPVYPQYAAPHQNTYGYNYQPIPYYNYEPVNAAPAPPVPLTHSAPPTYSTPSEHPAPPAPLAAPVPPAIPAIHAVPAAPCNDPSHVTHLSNKQALPVFEPASFTSSSKNIEVIPAVGFMMGSTTDVIEVHKSEGKYIELPVETVQTVANIPTSNKKVKNKEKPPAKTTLIKLNSDEFAQSNSTAVLVPKTSVVNDAPKEIIKPKAVDEGVLAIDVRTADENIELLSKTMENNQNNSSAQQIGKVILPVDDMFSGKENTPELKDAPIANVLLNMRVLKQASASAGTSVLVDELDSSSLEALTFPEVQQLLNELIRHEEFDEKRLEKDTVSSDGASTTKLVEIDPQVSYSRVVRQ</sequence>
<accession>A0A182VSN1</accession>
<proteinExistence type="predicted"/>
<evidence type="ECO:0000256" key="1">
    <source>
        <dbReference type="SAM" id="SignalP"/>
    </source>
</evidence>
<name>A0A182VSN1_9DIPT</name>
<evidence type="ECO:0000313" key="3">
    <source>
        <dbReference type="Proteomes" id="UP000075920"/>
    </source>
</evidence>
<reference evidence="3" key="1">
    <citation type="submission" date="2013-03" db="EMBL/GenBank/DDBJ databases">
        <title>The Genome Sequence of Anopheles minimus MINIMUS1.</title>
        <authorList>
            <consortium name="The Broad Institute Genomics Platform"/>
            <person name="Neafsey D.E."/>
            <person name="Walton C."/>
            <person name="Walker B."/>
            <person name="Young S.K."/>
            <person name="Zeng Q."/>
            <person name="Gargeya S."/>
            <person name="Fitzgerald M."/>
            <person name="Haas B."/>
            <person name="Abouelleil A."/>
            <person name="Allen A.W."/>
            <person name="Alvarado L."/>
            <person name="Arachchi H.M."/>
            <person name="Berlin A.M."/>
            <person name="Chapman S.B."/>
            <person name="Gainer-Dewar J."/>
            <person name="Goldberg J."/>
            <person name="Griggs A."/>
            <person name="Gujja S."/>
            <person name="Hansen M."/>
            <person name="Howarth C."/>
            <person name="Imamovic A."/>
            <person name="Ireland A."/>
            <person name="Larimer J."/>
            <person name="McCowan C."/>
            <person name="Murphy C."/>
            <person name="Pearson M."/>
            <person name="Poon T.W."/>
            <person name="Priest M."/>
            <person name="Roberts A."/>
            <person name="Saif S."/>
            <person name="Shea T."/>
            <person name="Sisk P."/>
            <person name="Sykes S."/>
            <person name="Wortman J."/>
            <person name="Nusbaum C."/>
            <person name="Birren B."/>
        </authorList>
    </citation>
    <scope>NUCLEOTIDE SEQUENCE [LARGE SCALE GENOMIC DNA]</scope>
    <source>
        <strain evidence="3">MINIMUS1</strain>
    </source>
</reference>
<evidence type="ECO:0000313" key="2">
    <source>
        <dbReference type="EnsemblMetazoa" id="AMIN001071-PA"/>
    </source>
</evidence>
<dbReference type="EnsemblMetazoa" id="AMIN001071-RA">
    <property type="protein sequence ID" value="AMIN001071-PA"/>
    <property type="gene ID" value="AMIN001071"/>
</dbReference>
<reference evidence="2" key="2">
    <citation type="submission" date="2020-05" db="UniProtKB">
        <authorList>
            <consortium name="EnsemblMetazoa"/>
        </authorList>
    </citation>
    <scope>IDENTIFICATION</scope>
    <source>
        <strain evidence="2">MINIMUS1</strain>
    </source>
</reference>
<dbReference type="AlphaFoldDB" id="A0A182VSN1"/>
<feature type="signal peptide" evidence="1">
    <location>
        <begin position="1"/>
        <end position="19"/>
    </location>
</feature>